<evidence type="ECO:0000313" key="1">
    <source>
        <dbReference type="EMBL" id="TWU34423.1"/>
    </source>
</evidence>
<proteinExistence type="predicted"/>
<sequence length="57" mass="6475">MIMLMMTLMRVTITTRFGQRNGRSHGTDENAVNLSKQQTEIDLAPCFHPIFEGACNF</sequence>
<accession>A0A5C6DB76</accession>
<dbReference type="Proteomes" id="UP000319143">
    <property type="component" value="Unassembled WGS sequence"/>
</dbReference>
<evidence type="ECO:0000313" key="2">
    <source>
        <dbReference type="Proteomes" id="UP000319143"/>
    </source>
</evidence>
<name>A0A5C6DB76_9BACT</name>
<dbReference type="AlphaFoldDB" id="A0A5C6DB76"/>
<organism evidence="1 2">
    <name type="scientific">Novipirellula artificiosorum</name>
    <dbReference type="NCBI Taxonomy" id="2528016"/>
    <lineage>
        <taxon>Bacteria</taxon>
        <taxon>Pseudomonadati</taxon>
        <taxon>Planctomycetota</taxon>
        <taxon>Planctomycetia</taxon>
        <taxon>Pirellulales</taxon>
        <taxon>Pirellulaceae</taxon>
        <taxon>Novipirellula</taxon>
    </lineage>
</organism>
<reference evidence="1 2" key="1">
    <citation type="submission" date="2019-02" db="EMBL/GenBank/DDBJ databases">
        <title>Deep-cultivation of Planctomycetes and their phenomic and genomic characterization uncovers novel biology.</title>
        <authorList>
            <person name="Wiegand S."/>
            <person name="Jogler M."/>
            <person name="Boedeker C."/>
            <person name="Pinto D."/>
            <person name="Vollmers J."/>
            <person name="Rivas-Marin E."/>
            <person name="Kohn T."/>
            <person name="Peeters S.H."/>
            <person name="Heuer A."/>
            <person name="Rast P."/>
            <person name="Oberbeckmann S."/>
            <person name="Bunk B."/>
            <person name="Jeske O."/>
            <person name="Meyerdierks A."/>
            <person name="Storesund J.E."/>
            <person name="Kallscheuer N."/>
            <person name="Luecker S."/>
            <person name="Lage O.M."/>
            <person name="Pohl T."/>
            <person name="Merkel B.J."/>
            <person name="Hornburger P."/>
            <person name="Mueller R.-W."/>
            <person name="Bruemmer F."/>
            <person name="Labrenz M."/>
            <person name="Spormann A.M."/>
            <person name="Op Den Camp H."/>
            <person name="Overmann J."/>
            <person name="Amann R."/>
            <person name="Jetten M.S.M."/>
            <person name="Mascher T."/>
            <person name="Medema M.H."/>
            <person name="Devos D.P."/>
            <person name="Kaster A.-K."/>
            <person name="Ovreas L."/>
            <person name="Rohde M."/>
            <person name="Galperin M.Y."/>
            <person name="Jogler C."/>
        </authorList>
    </citation>
    <scope>NUCLEOTIDE SEQUENCE [LARGE SCALE GENOMIC DNA]</scope>
    <source>
        <strain evidence="1 2">Poly41</strain>
    </source>
</reference>
<keyword evidence="2" id="KW-1185">Reference proteome</keyword>
<gene>
    <name evidence="1" type="ORF">Poly41_45710</name>
</gene>
<dbReference type="EMBL" id="SJPV01000008">
    <property type="protein sequence ID" value="TWU34423.1"/>
    <property type="molecule type" value="Genomic_DNA"/>
</dbReference>
<protein>
    <submittedName>
        <fullName evidence="1">Uncharacterized protein</fullName>
    </submittedName>
</protein>
<comment type="caution">
    <text evidence="1">The sequence shown here is derived from an EMBL/GenBank/DDBJ whole genome shotgun (WGS) entry which is preliminary data.</text>
</comment>